<dbReference type="Pfam" id="PF13524">
    <property type="entry name" value="Glyco_trans_1_2"/>
    <property type="match status" value="1"/>
</dbReference>
<dbReference type="EMBL" id="MT141534">
    <property type="protein sequence ID" value="QJA65205.1"/>
    <property type="molecule type" value="Genomic_DNA"/>
</dbReference>
<accession>A0A6H1ZKQ1</accession>
<reference evidence="2" key="1">
    <citation type="submission" date="2020-03" db="EMBL/GenBank/DDBJ databases">
        <title>The deep terrestrial virosphere.</title>
        <authorList>
            <person name="Holmfeldt K."/>
            <person name="Nilsson E."/>
            <person name="Simone D."/>
            <person name="Lopez-Fernandez M."/>
            <person name="Wu X."/>
            <person name="de Brujin I."/>
            <person name="Lundin D."/>
            <person name="Andersson A."/>
            <person name="Bertilsson S."/>
            <person name="Dopson M."/>
        </authorList>
    </citation>
    <scope>NUCLEOTIDE SEQUENCE</scope>
    <source>
        <strain evidence="3">MM415B00426</strain>
        <strain evidence="2">TM448A00829</strain>
    </source>
</reference>
<keyword evidence="2" id="KW-0808">Transferase</keyword>
<evidence type="ECO:0000313" key="3">
    <source>
        <dbReference type="EMBL" id="QJA65205.1"/>
    </source>
</evidence>
<feature type="domain" description="Spore protein YkvP/CgeB glycosyl transferase-like" evidence="1">
    <location>
        <begin position="143"/>
        <end position="299"/>
    </location>
</feature>
<dbReference type="Gene3D" id="3.40.50.2000">
    <property type="entry name" value="Glycogen Phosphorylase B"/>
    <property type="match status" value="1"/>
</dbReference>
<name>A0A6H1ZKQ1_9ZZZZ</name>
<evidence type="ECO:0000313" key="2">
    <source>
        <dbReference type="EMBL" id="QJA48052.1"/>
    </source>
</evidence>
<dbReference type="AlphaFoldDB" id="A0A6H1ZKQ1"/>
<organism evidence="2">
    <name type="scientific">viral metagenome</name>
    <dbReference type="NCBI Taxonomy" id="1070528"/>
    <lineage>
        <taxon>unclassified sequences</taxon>
        <taxon>metagenomes</taxon>
        <taxon>organismal metagenomes</taxon>
    </lineage>
</organism>
<dbReference type="GO" id="GO:0016740">
    <property type="term" value="F:transferase activity"/>
    <property type="evidence" value="ECO:0007669"/>
    <property type="project" value="UniProtKB-KW"/>
</dbReference>
<sequence>MRVLHLLHGLRGNPKRIHYDRIEKLMDLCPVYIYGPNEKELNGESISPIEFKSDLQINDIIKELDIDILLLPEIFFCNKYFPVSGIEKVKKIPKVILENDIYMLKDLDCFKKAGIELIINLHPYDPETLPINSVWLPPAVSDEFLVDSIENRIDRVVYIGGGRFSQNKYYETRQNAIRILENKLILDFHGEVGYSRYPEILKRYEIALSCSWPPLYFPPIKTFEIMASGSILLTTKFVFSDLLFGTDKVYYEYKDDCSDLYEIVEYLLHNKEEAREVANRAMKIIKESHLHIHRVKELFDILYAVVDGSIKVPKKWGI</sequence>
<proteinExistence type="predicted"/>
<gene>
    <name evidence="3" type="ORF">MM415B00426_0011</name>
    <name evidence="2" type="ORF">TM448A00829_0005</name>
</gene>
<dbReference type="EMBL" id="MT144069">
    <property type="protein sequence ID" value="QJA48052.1"/>
    <property type="molecule type" value="Genomic_DNA"/>
</dbReference>
<protein>
    <submittedName>
        <fullName evidence="2">Putative glycosyltransferase</fullName>
    </submittedName>
</protein>
<evidence type="ECO:0000259" key="1">
    <source>
        <dbReference type="Pfam" id="PF13524"/>
    </source>
</evidence>
<dbReference type="SUPFAM" id="SSF53756">
    <property type="entry name" value="UDP-Glycosyltransferase/glycogen phosphorylase"/>
    <property type="match status" value="1"/>
</dbReference>
<dbReference type="InterPro" id="IPR055259">
    <property type="entry name" value="YkvP/CgeB_Glyco_trans-like"/>
</dbReference>